<keyword evidence="15" id="KW-1185">Reference proteome</keyword>
<keyword evidence="11 12" id="KW-1006">Bacterial flagellum protein export</keyword>
<dbReference type="Gene3D" id="3.40.1690.10">
    <property type="entry name" value="secretion proteins EscU"/>
    <property type="match status" value="1"/>
</dbReference>
<evidence type="ECO:0000256" key="7">
    <source>
        <dbReference type="ARBA" id="ARBA00022795"/>
    </source>
</evidence>
<evidence type="ECO:0000256" key="8">
    <source>
        <dbReference type="ARBA" id="ARBA00022927"/>
    </source>
</evidence>
<dbReference type="GO" id="GO:0009306">
    <property type="term" value="P:protein secretion"/>
    <property type="evidence" value="ECO:0007669"/>
    <property type="project" value="InterPro"/>
</dbReference>
<keyword evidence="14" id="KW-0282">Flagellum</keyword>
<evidence type="ECO:0000256" key="12">
    <source>
        <dbReference type="RuleBase" id="RU364091"/>
    </source>
</evidence>
<dbReference type="PRINTS" id="PR00950">
    <property type="entry name" value="TYPE3IMSPROT"/>
</dbReference>
<keyword evidence="8 12" id="KW-0653">Protein transport</keyword>
<evidence type="ECO:0000313" key="15">
    <source>
        <dbReference type="Proteomes" id="UP000242310"/>
    </source>
</evidence>
<evidence type="ECO:0000256" key="5">
    <source>
        <dbReference type="ARBA" id="ARBA00022475"/>
    </source>
</evidence>
<dbReference type="OrthoDB" id="9807950at2"/>
<feature type="transmembrane region" description="Helical" evidence="12">
    <location>
        <begin position="43"/>
        <end position="63"/>
    </location>
</feature>
<feature type="transmembrane region" description="Helical" evidence="12">
    <location>
        <begin position="191"/>
        <end position="216"/>
    </location>
</feature>
<dbReference type="GO" id="GO:0005886">
    <property type="term" value="C:plasma membrane"/>
    <property type="evidence" value="ECO:0007669"/>
    <property type="project" value="UniProtKB-SubCell"/>
</dbReference>
<keyword evidence="9 12" id="KW-1133">Transmembrane helix</keyword>
<accession>A0A2P8HY89</accession>
<comment type="subcellular location">
    <subcellularLocation>
        <location evidence="1">Cell membrane</location>
        <topology evidence="1">Multi-pass membrane protein</topology>
    </subcellularLocation>
</comment>
<keyword evidence="6 12" id="KW-0812">Transmembrane</keyword>
<dbReference type="GO" id="GO:0044780">
    <property type="term" value="P:bacterial-type flagellum assembly"/>
    <property type="evidence" value="ECO:0007669"/>
    <property type="project" value="InterPro"/>
</dbReference>
<dbReference type="AlphaFoldDB" id="A0A2P8HY89"/>
<evidence type="ECO:0000256" key="1">
    <source>
        <dbReference type="ARBA" id="ARBA00004651"/>
    </source>
</evidence>
<sequence length="360" mass="40765">MYMKLDLQFFNQEKTEKASPKKRDDTKKKGQVAKSNDVNTSMILLLVFLFMFLYSAVVGEYMFTMAEHVFSEYMRWEITAQTLPAIFQELAVETALVIAPIMLIAVAGGVMGNMVQVGVMFAPEAIKPKFSKLNPIKGLKRIFSARALVELAKSFTKIILVTVVSFTIIWMHADDLLKLSRKSVTEGFMEVAYVTGLIGVAVAFLLLLLAIPDYVYQKHDHEKQIKMSKQDVKDEHKKSEGDPKIKSKRRQKQQEMATQRMMQEVPKADVVVTNPTHFAVALKYDEANMDAPVITAKGADHVALRIKQRAKRHEVITVEDKPLARGLYEQADIGDEIPEDMFKAVAELLAYVYRLQKNVT</sequence>
<keyword evidence="5 12" id="KW-1003">Cell membrane</keyword>
<dbReference type="Gene3D" id="6.10.250.2080">
    <property type="match status" value="1"/>
</dbReference>
<feature type="transmembrane region" description="Helical" evidence="12">
    <location>
        <begin position="97"/>
        <end position="122"/>
    </location>
</feature>
<dbReference type="InterPro" id="IPR006136">
    <property type="entry name" value="FlhB"/>
</dbReference>
<dbReference type="FunFam" id="3.40.1690.10:FF:000001">
    <property type="entry name" value="Flagellar biosynthetic protein FlhB"/>
    <property type="match status" value="1"/>
</dbReference>
<dbReference type="Proteomes" id="UP000242310">
    <property type="component" value="Unassembled WGS sequence"/>
</dbReference>
<protein>
    <recommendedName>
        <fullName evidence="3 12">Flagellar biosynthetic protein FlhB</fullName>
    </recommendedName>
</protein>
<name>A0A2P8HY89_9BACI</name>
<dbReference type="InterPro" id="IPR006135">
    <property type="entry name" value="T3SS_substrate_exporter"/>
</dbReference>
<evidence type="ECO:0000256" key="13">
    <source>
        <dbReference type="SAM" id="MobiDB-lite"/>
    </source>
</evidence>
<dbReference type="Pfam" id="PF01312">
    <property type="entry name" value="Bac_export_2"/>
    <property type="match status" value="1"/>
</dbReference>
<dbReference type="PANTHER" id="PTHR30531:SF12">
    <property type="entry name" value="FLAGELLAR BIOSYNTHETIC PROTEIN FLHB"/>
    <property type="match status" value="1"/>
</dbReference>
<evidence type="ECO:0000256" key="11">
    <source>
        <dbReference type="ARBA" id="ARBA00023225"/>
    </source>
</evidence>
<feature type="region of interest" description="Disordered" evidence="13">
    <location>
        <begin position="225"/>
        <end position="259"/>
    </location>
</feature>
<organism evidence="14 15">
    <name type="scientific">Salsuginibacillus halophilus</name>
    <dbReference type="NCBI Taxonomy" id="517424"/>
    <lineage>
        <taxon>Bacteria</taxon>
        <taxon>Bacillati</taxon>
        <taxon>Bacillota</taxon>
        <taxon>Bacilli</taxon>
        <taxon>Bacillales</taxon>
        <taxon>Bacillaceae</taxon>
        <taxon>Salsuginibacillus</taxon>
    </lineage>
</organism>
<dbReference type="InterPro" id="IPR029025">
    <property type="entry name" value="T3SS_substrate_exporter_C"/>
</dbReference>
<reference evidence="14 15" key="1">
    <citation type="submission" date="2018-03" db="EMBL/GenBank/DDBJ databases">
        <title>Genomic Encyclopedia of Type Strains, Phase III (KMG-III): the genomes of soil and plant-associated and newly described type strains.</title>
        <authorList>
            <person name="Whitman W."/>
        </authorList>
    </citation>
    <scope>NUCLEOTIDE SEQUENCE [LARGE SCALE GENOMIC DNA]</scope>
    <source>
        <strain evidence="14 15">CGMCC 1.07653</strain>
    </source>
</reference>
<evidence type="ECO:0000256" key="9">
    <source>
        <dbReference type="ARBA" id="ARBA00022989"/>
    </source>
</evidence>
<feature type="transmembrane region" description="Helical" evidence="12">
    <location>
        <begin position="143"/>
        <end position="171"/>
    </location>
</feature>
<comment type="caution">
    <text evidence="14">The sequence shown here is derived from an EMBL/GenBank/DDBJ whole genome shotgun (WGS) entry which is preliminary data.</text>
</comment>
<keyword evidence="14" id="KW-0966">Cell projection</keyword>
<comment type="function">
    <text evidence="12">Required for formation of the rod structure in the basal body of the flagellar apparatus. Together with FliI and FliH, may constitute the export apparatus of flagellin.</text>
</comment>
<evidence type="ECO:0000256" key="4">
    <source>
        <dbReference type="ARBA" id="ARBA00022448"/>
    </source>
</evidence>
<evidence type="ECO:0000256" key="3">
    <source>
        <dbReference type="ARBA" id="ARBA00021622"/>
    </source>
</evidence>
<keyword evidence="14" id="KW-0969">Cilium</keyword>
<keyword evidence="7 12" id="KW-1005">Bacterial flagellum biogenesis</keyword>
<dbReference type="PANTHER" id="PTHR30531">
    <property type="entry name" value="FLAGELLAR BIOSYNTHETIC PROTEIN FLHB"/>
    <property type="match status" value="1"/>
</dbReference>
<keyword evidence="10 12" id="KW-0472">Membrane</keyword>
<dbReference type="RefSeq" id="WP_106587288.1">
    <property type="nucleotide sequence ID" value="NZ_PYAV01000001.1"/>
</dbReference>
<dbReference type="EMBL" id="PYAV01000001">
    <property type="protein sequence ID" value="PSL51206.1"/>
    <property type="molecule type" value="Genomic_DNA"/>
</dbReference>
<comment type="similarity">
    <text evidence="2 12">Belongs to the type III secretion exporter family.</text>
</comment>
<gene>
    <name evidence="12" type="primary">flhB</name>
    <name evidence="14" type="ORF">B0H94_101116</name>
</gene>
<evidence type="ECO:0000256" key="10">
    <source>
        <dbReference type="ARBA" id="ARBA00023136"/>
    </source>
</evidence>
<keyword evidence="4 12" id="KW-0813">Transport</keyword>
<dbReference type="NCBIfam" id="TIGR00328">
    <property type="entry name" value="flhB"/>
    <property type="match status" value="1"/>
</dbReference>
<evidence type="ECO:0000313" key="14">
    <source>
        <dbReference type="EMBL" id="PSL51206.1"/>
    </source>
</evidence>
<evidence type="ECO:0000256" key="6">
    <source>
        <dbReference type="ARBA" id="ARBA00022692"/>
    </source>
</evidence>
<evidence type="ECO:0000256" key="2">
    <source>
        <dbReference type="ARBA" id="ARBA00010690"/>
    </source>
</evidence>
<dbReference type="SUPFAM" id="SSF160544">
    <property type="entry name" value="EscU C-terminal domain-like"/>
    <property type="match status" value="1"/>
</dbReference>
<feature type="compositionally biased region" description="Basic and acidic residues" evidence="13">
    <location>
        <begin position="225"/>
        <end position="245"/>
    </location>
</feature>
<proteinExistence type="inferred from homology"/>